<organism evidence="2 3">
    <name type="scientific">Caenorhabditis briggsae</name>
    <dbReference type="NCBI Taxonomy" id="6238"/>
    <lineage>
        <taxon>Eukaryota</taxon>
        <taxon>Metazoa</taxon>
        <taxon>Ecdysozoa</taxon>
        <taxon>Nematoda</taxon>
        <taxon>Chromadorea</taxon>
        <taxon>Rhabditida</taxon>
        <taxon>Rhabditina</taxon>
        <taxon>Rhabditomorpha</taxon>
        <taxon>Rhabditoidea</taxon>
        <taxon>Rhabditidae</taxon>
        <taxon>Peloderinae</taxon>
        <taxon>Caenorhabditis</taxon>
    </lineage>
</organism>
<evidence type="ECO:0000313" key="2">
    <source>
        <dbReference type="EMBL" id="CAR99612.1"/>
    </source>
</evidence>
<dbReference type="HOGENOM" id="CLU_802222_0_0_1"/>
<evidence type="ECO:0000256" key="1">
    <source>
        <dbReference type="SAM" id="Phobius"/>
    </source>
</evidence>
<accession>B6II82</accession>
<dbReference type="CTD" id="68918346"/>
<dbReference type="AlphaFoldDB" id="B6II82"/>
<dbReference type="WormBase" id="CBG26882">
    <property type="protein sequence ID" value="CBP43631"/>
    <property type="gene ID" value="WBGene00088296"/>
</dbReference>
<reference evidence="2 3" key="1">
    <citation type="journal article" date="2003" name="PLoS Biol.">
        <title>The genome sequence of Caenorhabditis briggsae: a platform for comparative genomics.</title>
        <authorList>
            <person name="Stein L.D."/>
            <person name="Bao Z."/>
            <person name="Blasiar D."/>
            <person name="Blumenthal T."/>
            <person name="Brent M.R."/>
            <person name="Chen N."/>
            <person name="Chinwalla A."/>
            <person name="Clarke L."/>
            <person name="Clee C."/>
            <person name="Coghlan A."/>
            <person name="Coulson A."/>
            <person name="D'Eustachio P."/>
            <person name="Fitch D.H."/>
            <person name="Fulton L.A."/>
            <person name="Fulton R.E."/>
            <person name="Griffiths-Jones S."/>
            <person name="Harris T.W."/>
            <person name="Hillier L.W."/>
            <person name="Kamath R."/>
            <person name="Kuwabara P.E."/>
            <person name="Mardis E.R."/>
            <person name="Marra M.A."/>
            <person name="Miner T.L."/>
            <person name="Minx P."/>
            <person name="Mullikin J.C."/>
            <person name="Plumb R.W."/>
            <person name="Rogers J."/>
            <person name="Schein J.E."/>
            <person name="Sohrmann M."/>
            <person name="Spieth J."/>
            <person name="Stajich J.E."/>
            <person name="Wei C."/>
            <person name="Willey D."/>
            <person name="Wilson R.K."/>
            <person name="Durbin R."/>
            <person name="Waterston R.H."/>
        </authorList>
    </citation>
    <scope>NUCLEOTIDE SEQUENCE [LARGE SCALE GENOMIC DNA]</scope>
    <source>
        <strain evidence="2 3">AF16</strain>
    </source>
</reference>
<keyword evidence="1" id="KW-0812">Transmembrane</keyword>
<evidence type="ECO:0000313" key="4">
    <source>
        <dbReference type="WormBase" id="CBG26882"/>
    </source>
</evidence>
<reference evidence="2 3" key="2">
    <citation type="journal article" date="2011" name="PLoS Genet.">
        <title>Caenorhabditis briggsae recombinant inbred line genotypes reveal inter-strain incompatibility and the evolution of recombination.</title>
        <authorList>
            <person name="Ross J.A."/>
            <person name="Koboldt D.C."/>
            <person name="Staisch J.E."/>
            <person name="Chamberlin H.M."/>
            <person name="Gupta B.P."/>
            <person name="Miller R.D."/>
            <person name="Baird S.E."/>
            <person name="Haag E.S."/>
        </authorList>
    </citation>
    <scope>NUCLEOTIDE SEQUENCE [LARGE SCALE GENOMIC DNA]</scope>
    <source>
        <strain evidence="2 3">AF16</strain>
    </source>
</reference>
<feature type="transmembrane region" description="Helical" evidence="1">
    <location>
        <begin position="33"/>
        <end position="53"/>
    </location>
</feature>
<keyword evidence="3" id="KW-1185">Reference proteome</keyword>
<evidence type="ECO:0000313" key="3">
    <source>
        <dbReference type="Proteomes" id="UP000008549"/>
    </source>
</evidence>
<keyword evidence="1" id="KW-1133">Transmembrane helix</keyword>
<dbReference type="KEGG" id="cbr:CBG_26882"/>
<proteinExistence type="predicted"/>
<dbReference type="Proteomes" id="UP000008549">
    <property type="component" value="Unassembled WGS sequence"/>
</dbReference>
<keyword evidence="1" id="KW-0472">Membrane</keyword>
<dbReference type="GeneID" id="68918346"/>
<dbReference type="EMBL" id="HE600908">
    <property type="protein sequence ID" value="CAR99612.1"/>
    <property type="molecule type" value="Genomic_DNA"/>
</dbReference>
<protein>
    <submittedName>
        <fullName evidence="2">Protein CBG26882</fullName>
    </submittedName>
</protein>
<dbReference type="RefSeq" id="XP_045099175.1">
    <property type="nucleotide sequence ID" value="XM_045236520.1"/>
</dbReference>
<feature type="transmembrane region" description="Helical" evidence="1">
    <location>
        <begin position="140"/>
        <end position="157"/>
    </location>
</feature>
<name>B6II82_CAEBR</name>
<gene>
    <name evidence="2 4" type="ORF">CBG26882</name>
    <name evidence="2" type="ORF">CBG_26882</name>
</gene>
<sequence length="346" mass="40248">MSTESYYPSYTLAGFWLAYPPLTFLMDANEKFGLFYAFVLLVLQTFCALKHVSSTVEQEENGPKLTRKQRIKILKAELITLLTCLMLQHCVASQIAEFSRRSPEHYSEHPFYWVSAMKKKTNISTNIFFNFLQKNITERMYFVFYYHIIKGILIVFMDPSSFVDTCNESEMVIIKTWTGRKYRGHPKRQWLSILIIEFENLEECVEGKVWEKSKRHVLLAVHQTLWNQQRQLQNMGGGGIYLGFSIGFFWKIQMWRLSLPFYYRLPRVRHRDLSATADIQQTVLGAHGKLVLLSALGRPMPPGAHPPPPTYRMCILELQSAPINHLLLIFRARAGAIISTTFFLVF</sequence>
<dbReference type="InParanoid" id="B6II82"/>